<feature type="domain" description="Polysaccharide export protein N-terminal" evidence="3">
    <location>
        <begin position="41"/>
        <end position="118"/>
    </location>
</feature>
<dbReference type="Pfam" id="PF25994">
    <property type="entry name" value="HH_AprE"/>
    <property type="match status" value="1"/>
</dbReference>
<dbReference type="RefSeq" id="WP_374840900.1">
    <property type="nucleotide sequence ID" value="NZ_JBHEEW010000017.1"/>
</dbReference>
<dbReference type="PANTHER" id="PTHR33619">
    <property type="entry name" value="POLYSACCHARIDE EXPORT PROTEIN GFCE-RELATED"/>
    <property type="match status" value="1"/>
</dbReference>
<reference evidence="6" key="1">
    <citation type="journal article" date="2019" name="Int. J. Syst. Evol. Microbiol.">
        <title>The Global Catalogue of Microorganisms (GCM) 10K type strain sequencing project: providing services to taxonomists for standard genome sequencing and annotation.</title>
        <authorList>
            <consortium name="The Broad Institute Genomics Platform"/>
            <consortium name="The Broad Institute Genome Sequencing Center for Infectious Disease"/>
            <person name="Wu L."/>
            <person name="Ma J."/>
        </authorList>
    </citation>
    <scope>NUCLEOTIDE SEQUENCE [LARGE SCALE GENOMIC DNA]</scope>
    <source>
        <strain evidence="6">CCUG 55609</strain>
    </source>
</reference>
<organism evidence="5 6">
    <name type="scientific">Mycoplana ramosa</name>
    <name type="common">Mycoplana bullata</name>
    <dbReference type="NCBI Taxonomy" id="40837"/>
    <lineage>
        <taxon>Bacteria</taxon>
        <taxon>Pseudomonadati</taxon>
        <taxon>Pseudomonadota</taxon>
        <taxon>Alphaproteobacteria</taxon>
        <taxon>Hyphomicrobiales</taxon>
        <taxon>Rhizobiaceae</taxon>
        <taxon>Mycoplana</taxon>
    </lineage>
</organism>
<evidence type="ECO:0000313" key="6">
    <source>
        <dbReference type="Proteomes" id="UP001597173"/>
    </source>
</evidence>
<proteinExistence type="predicted"/>
<dbReference type="Gene3D" id="3.30.1950.10">
    <property type="entry name" value="wza like domain"/>
    <property type="match status" value="1"/>
</dbReference>
<dbReference type="EMBL" id="JBHTNF010000013">
    <property type="protein sequence ID" value="MFD1329677.1"/>
    <property type="molecule type" value="Genomic_DNA"/>
</dbReference>
<dbReference type="InterPro" id="IPR058781">
    <property type="entry name" value="HH_AprE-like"/>
</dbReference>
<dbReference type="Gene3D" id="3.10.560.10">
    <property type="entry name" value="Outer membrane lipoprotein wza domain like"/>
    <property type="match status" value="1"/>
</dbReference>
<dbReference type="PANTHER" id="PTHR33619:SF3">
    <property type="entry name" value="POLYSACCHARIDE EXPORT PROTEIN GFCE-RELATED"/>
    <property type="match status" value="1"/>
</dbReference>
<sequence>MLATFWHCCRPLRVGLVVVTVFALAGVGAAPAALAARIVPQTKIKLSIVQWMPTKGVYESWGALGGEFQVSGEGTLSLPVLGVVQVGDLDEAGLAAEIATKLQAKIGLVERPEASITIVEYPPIYVVGNVAAPGEYKFRPGLSVLQSLAMAGGEYRPTDGLIGSRGQAELGGELRELDDSILRSTIKLARLEAEMADAKDFHFELPPDQNTALAAATLNQEKQIFATRAAVVARQSRSYAELRQLMSQEIDTLEKKIAGNDEDIDSVRKELTTVKPMVERGVLLPSRQTDLERTLRSYQGSRLDMVTAIMRARQNIAEATRNLEGLADNRNADVAAQLQTEKGILKQLQLRRDTRRKLLLGGEPADLASTVAVAPTYTVSRRVDGKIEEFPATETTELQPGDVVRVFRPAAKPTEETSATADGTRADQASQ</sequence>
<keyword evidence="6" id="KW-1185">Reference proteome</keyword>
<dbReference type="InterPro" id="IPR003715">
    <property type="entry name" value="Poly_export_N"/>
</dbReference>
<evidence type="ECO:0000256" key="1">
    <source>
        <dbReference type="ARBA" id="ARBA00022729"/>
    </source>
</evidence>
<evidence type="ECO:0000259" key="3">
    <source>
        <dbReference type="Pfam" id="PF02563"/>
    </source>
</evidence>
<comment type="caution">
    <text evidence="5">The sequence shown here is derived from an EMBL/GenBank/DDBJ whole genome shotgun (WGS) entry which is preliminary data.</text>
</comment>
<protein>
    <submittedName>
        <fullName evidence="5">Polysaccharide biosynthesis/export family protein</fullName>
    </submittedName>
</protein>
<accession>A0ABW3Z0H8</accession>
<name>A0ABW3Z0H8_MYCRA</name>
<feature type="domain" description="AprE-like long alpha-helical hairpin" evidence="4">
    <location>
        <begin position="173"/>
        <end position="353"/>
    </location>
</feature>
<dbReference type="Proteomes" id="UP001597173">
    <property type="component" value="Unassembled WGS sequence"/>
</dbReference>
<keyword evidence="1" id="KW-0732">Signal</keyword>
<gene>
    <name evidence="5" type="ORF">ACFQ33_17450</name>
</gene>
<evidence type="ECO:0000256" key="2">
    <source>
        <dbReference type="SAM" id="MobiDB-lite"/>
    </source>
</evidence>
<feature type="region of interest" description="Disordered" evidence="2">
    <location>
        <begin position="410"/>
        <end position="431"/>
    </location>
</feature>
<dbReference type="Pfam" id="PF02563">
    <property type="entry name" value="Poly_export"/>
    <property type="match status" value="1"/>
</dbReference>
<dbReference type="InterPro" id="IPR049712">
    <property type="entry name" value="Poly_export"/>
</dbReference>
<evidence type="ECO:0000313" key="5">
    <source>
        <dbReference type="EMBL" id="MFD1329677.1"/>
    </source>
</evidence>
<evidence type="ECO:0000259" key="4">
    <source>
        <dbReference type="Pfam" id="PF25994"/>
    </source>
</evidence>
<feature type="compositionally biased region" description="Polar residues" evidence="2">
    <location>
        <begin position="416"/>
        <end position="431"/>
    </location>
</feature>